<dbReference type="KEGG" id="bor:COCMIDRAFT_24691"/>
<dbReference type="Proteomes" id="UP000054032">
    <property type="component" value="Unassembled WGS sequence"/>
</dbReference>
<keyword evidence="3" id="KW-1185">Reference proteome</keyword>
<evidence type="ECO:0000313" key="3">
    <source>
        <dbReference type="Proteomes" id="UP000054032"/>
    </source>
</evidence>
<dbReference type="RefSeq" id="XP_007686067.1">
    <property type="nucleotide sequence ID" value="XM_007687877.1"/>
</dbReference>
<dbReference type="GeneID" id="19120624"/>
<dbReference type="EMBL" id="KI963953">
    <property type="protein sequence ID" value="EUC47366.1"/>
    <property type="molecule type" value="Genomic_DNA"/>
</dbReference>
<organism evidence="2 3">
    <name type="scientific">Bipolaris oryzae ATCC 44560</name>
    <dbReference type="NCBI Taxonomy" id="930090"/>
    <lineage>
        <taxon>Eukaryota</taxon>
        <taxon>Fungi</taxon>
        <taxon>Dikarya</taxon>
        <taxon>Ascomycota</taxon>
        <taxon>Pezizomycotina</taxon>
        <taxon>Dothideomycetes</taxon>
        <taxon>Pleosporomycetidae</taxon>
        <taxon>Pleosporales</taxon>
        <taxon>Pleosporineae</taxon>
        <taxon>Pleosporaceae</taxon>
        <taxon>Bipolaris</taxon>
    </lineage>
</organism>
<dbReference type="OrthoDB" id="10567097at2759"/>
<evidence type="ECO:0000313" key="2">
    <source>
        <dbReference type="EMBL" id="EUC47366.1"/>
    </source>
</evidence>
<evidence type="ECO:0000256" key="1">
    <source>
        <dbReference type="SAM" id="MobiDB-lite"/>
    </source>
</evidence>
<feature type="compositionally biased region" description="Low complexity" evidence="1">
    <location>
        <begin position="111"/>
        <end position="123"/>
    </location>
</feature>
<feature type="compositionally biased region" description="Polar residues" evidence="1">
    <location>
        <begin position="32"/>
        <end position="42"/>
    </location>
</feature>
<dbReference type="HOGENOM" id="CLU_115471_0_0_1"/>
<name>W6ZUF4_COCMI</name>
<feature type="region of interest" description="Disordered" evidence="1">
    <location>
        <begin position="97"/>
        <end position="150"/>
    </location>
</feature>
<sequence>MSQPATPMLRSRPSTSWWARRHTSLLHESDLNHTSLSSCHGENTSKSCTKPPSPPLSRQPSLQRPRSPTPDIMLSGWQPVEPSPALWVFLRNVPSPPSAPEFEVPSEVRARAQQQAEEQARAAPLQTEGDGSRRDSVVDEEMLPRAGRNGGEIVRGVNVDVESQEERVQKSYGGEKLIVRSFARMSKKVNQSVRCEGQIGRRGGSE</sequence>
<gene>
    <name evidence="2" type="ORF">COCMIDRAFT_24691</name>
</gene>
<reference evidence="2 3" key="1">
    <citation type="journal article" date="2013" name="PLoS Genet.">
        <title>Comparative genome structure, secondary metabolite, and effector coding capacity across Cochliobolus pathogens.</title>
        <authorList>
            <person name="Condon B.J."/>
            <person name="Leng Y."/>
            <person name="Wu D."/>
            <person name="Bushley K.E."/>
            <person name="Ohm R.A."/>
            <person name="Otillar R."/>
            <person name="Martin J."/>
            <person name="Schackwitz W."/>
            <person name="Grimwood J."/>
            <person name="MohdZainudin N."/>
            <person name="Xue C."/>
            <person name="Wang R."/>
            <person name="Manning V.A."/>
            <person name="Dhillon B."/>
            <person name="Tu Z.J."/>
            <person name="Steffenson B.J."/>
            <person name="Salamov A."/>
            <person name="Sun H."/>
            <person name="Lowry S."/>
            <person name="LaButti K."/>
            <person name="Han J."/>
            <person name="Copeland A."/>
            <person name="Lindquist E."/>
            <person name="Barry K."/>
            <person name="Schmutz J."/>
            <person name="Baker S.E."/>
            <person name="Ciuffetti L.M."/>
            <person name="Grigoriev I.V."/>
            <person name="Zhong S."/>
            <person name="Turgeon B.G."/>
        </authorList>
    </citation>
    <scope>NUCLEOTIDE SEQUENCE [LARGE SCALE GENOMIC DNA]</scope>
    <source>
        <strain evidence="2 3">ATCC 44560</strain>
    </source>
</reference>
<proteinExistence type="predicted"/>
<accession>W6ZUF4</accession>
<protein>
    <submittedName>
        <fullName evidence="2">Uncharacterized protein</fullName>
    </submittedName>
</protein>
<feature type="region of interest" description="Disordered" evidence="1">
    <location>
        <begin position="28"/>
        <end position="77"/>
    </location>
</feature>
<dbReference type="AlphaFoldDB" id="W6ZUF4"/>